<sequence length="119" mass="12967">MTIVHLTASRFFGGPERQMLELAGSLPTDIQSFFVSFSERHLCQAFMDQARQSGFGGVALKYDTPRLVAALRELIGVLRDVNAAILCCHGYKANLLGLLAARWVGIPAVSVSRGWTGEN</sequence>
<gene>
    <name evidence="1" type="ORF">S01H1_64220</name>
</gene>
<feature type="non-terminal residue" evidence="1">
    <location>
        <position position="119"/>
    </location>
</feature>
<comment type="caution">
    <text evidence="1">The sequence shown here is derived from an EMBL/GenBank/DDBJ whole genome shotgun (WGS) entry which is preliminary data.</text>
</comment>
<organism evidence="1">
    <name type="scientific">marine sediment metagenome</name>
    <dbReference type="NCBI Taxonomy" id="412755"/>
    <lineage>
        <taxon>unclassified sequences</taxon>
        <taxon>metagenomes</taxon>
        <taxon>ecological metagenomes</taxon>
    </lineage>
</organism>
<protein>
    <recommendedName>
        <fullName evidence="2">Glycosyltransferase subfamily 4-like N-terminal domain-containing protein</fullName>
    </recommendedName>
</protein>
<dbReference type="AlphaFoldDB" id="X0YWW5"/>
<name>X0YWW5_9ZZZZ</name>
<dbReference type="EMBL" id="BARS01042319">
    <property type="protein sequence ID" value="GAG41076.1"/>
    <property type="molecule type" value="Genomic_DNA"/>
</dbReference>
<accession>X0YWW5</accession>
<evidence type="ECO:0008006" key="2">
    <source>
        <dbReference type="Google" id="ProtNLM"/>
    </source>
</evidence>
<evidence type="ECO:0000313" key="1">
    <source>
        <dbReference type="EMBL" id="GAG41076.1"/>
    </source>
</evidence>
<dbReference type="SUPFAM" id="SSF53756">
    <property type="entry name" value="UDP-Glycosyltransferase/glycogen phosphorylase"/>
    <property type="match status" value="1"/>
</dbReference>
<proteinExistence type="predicted"/>
<reference evidence="1" key="1">
    <citation type="journal article" date="2014" name="Front. Microbiol.">
        <title>High frequency of phylogenetically diverse reductive dehalogenase-homologous genes in deep subseafloor sedimentary metagenomes.</title>
        <authorList>
            <person name="Kawai M."/>
            <person name="Futagami T."/>
            <person name="Toyoda A."/>
            <person name="Takaki Y."/>
            <person name="Nishi S."/>
            <person name="Hori S."/>
            <person name="Arai W."/>
            <person name="Tsubouchi T."/>
            <person name="Morono Y."/>
            <person name="Uchiyama I."/>
            <person name="Ito T."/>
            <person name="Fujiyama A."/>
            <person name="Inagaki F."/>
            <person name="Takami H."/>
        </authorList>
    </citation>
    <scope>NUCLEOTIDE SEQUENCE</scope>
    <source>
        <strain evidence="1">Expedition CK06-06</strain>
    </source>
</reference>